<keyword evidence="1" id="KW-0472">Membrane</keyword>
<reference evidence="2" key="1">
    <citation type="submission" date="2020-10" db="EMBL/GenBank/DDBJ databases">
        <authorList>
            <person name="Gilroy R."/>
        </authorList>
    </citation>
    <scope>NUCLEOTIDE SEQUENCE</scope>
    <source>
        <strain evidence="2">ChiHcec3-6078</strain>
    </source>
</reference>
<evidence type="ECO:0008006" key="4">
    <source>
        <dbReference type="Google" id="ProtNLM"/>
    </source>
</evidence>
<proteinExistence type="predicted"/>
<evidence type="ECO:0000313" key="3">
    <source>
        <dbReference type="Proteomes" id="UP000824090"/>
    </source>
</evidence>
<protein>
    <recommendedName>
        <fullName evidence="4">Stage III sporulation protein AG</fullName>
    </recommendedName>
</protein>
<organism evidence="2 3">
    <name type="scientific">Candidatus Allocopromorpha excrementigallinarum</name>
    <dbReference type="NCBI Taxonomy" id="2840742"/>
    <lineage>
        <taxon>Bacteria</taxon>
        <taxon>Bacillati</taxon>
        <taxon>Bacillota</taxon>
        <taxon>Clostridia</taxon>
        <taxon>Eubacteriales</taxon>
        <taxon>Eubacteriaceae</taxon>
        <taxon>Eubacteriaceae incertae sedis</taxon>
        <taxon>Candidatus Allocopromorpha</taxon>
    </lineage>
</organism>
<dbReference type="Proteomes" id="UP000824090">
    <property type="component" value="Unassembled WGS sequence"/>
</dbReference>
<accession>A0A9D1L7U6</accession>
<keyword evidence="1" id="KW-1133">Transmembrane helix</keyword>
<reference evidence="2" key="2">
    <citation type="journal article" date="2021" name="PeerJ">
        <title>Extensive microbial diversity within the chicken gut microbiome revealed by metagenomics and culture.</title>
        <authorList>
            <person name="Gilroy R."/>
            <person name="Ravi A."/>
            <person name="Getino M."/>
            <person name="Pursley I."/>
            <person name="Horton D.L."/>
            <person name="Alikhan N.F."/>
            <person name="Baker D."/>
            <person name="Gharbi K."/>
            <person name="Hall N."/>
            <person name="Watson M."/>
            <person name="Adriaenssens E.M."/>
            <person name="Foster-Nyarko E."/>
            <person name="Jarju S."/>
            <person name="Secka A."/>
            <person name="Antonio M."/>
            <person name="Oren A."/>
            <person name="Chaudhuri R.R."/>
            <person name="La Ragione R."/>
            <person name="Hildebrand F."/>
            <person name="Pallen M.J."/>
        </authorList>
    </citation>
    <scope>NUCLEOTIDE SEQUENCE</scope>
    <source>
        <strain evidence="2">ChiHcec3-6078</strain>
    </source>
</reference>
<sequence length="132" mass="14391">EKLKKDPSLRDKALKAAAVLIILAVILLSFDVFTQNRDGRRQIVDEDGGTETELCAILSDIEGVGEVDVMLQYDEEEKVTGVIVTAQGAGSPVVENNLINAVTAVFNISASNVEVFEKKSVDTIKEENKNER</sequence>
<dbReference type="AlphaFoldDB" id="A0A9D1L7U6"/>
<gene>
    <name evidence="2" type="ORF">IAC50_08480</name>
</gene>
<keyword evidence="1" id="KW-0812">Transmembrane</keyword>
<evidence type="ECO:0000313" key="2">
    <source>
        <dbReference type="EMBL" id="HIU26512.1"/>
    </source>
</evidence>
<comment type="caution">
    <text evidence="2">The sequence shown here is derived from an EMBL/GenBank/DDBJ whole genome shotgun (WGS) entry which is preliminary data.</text>
</comment>
<name>A0A9D1L7U6_9FIRM</name>
<feature type="transmembrane region" description="Helical" evidence="1">
    <location>
        <begin position="13"/>
        <end position="33"/>
    </location>
</feature>
<dbReference type="EMBL" id="DVMP01000154">
    <property type="protein sequence ID" value="HIU26512.1"/>
    <property type="molecule type" value="Genomic_DNA"/>
</dbReference>
<evidence type="ECO:0000256" key="1">
    <source>
        <dbReference type="SAM" id="Phobius"/>
    </source>
</evidence>
<feature type="non-terminal residue" evidence="2">
    <location>
        <position position="1"/>
    </location>
</feature>